<dbReference type="GO" id="GO:0046656">
    <property type="term" value="P:folic acid biosynthetic process"/>
    <property type="evidence" value="ECO:0007669"/>
    <property type="project" value="UniProtKB-UniRule"/>
</dbReference>
<proteinExistence type="inferred from homology"/>
<gene>
    <name evidence="8" type="primary">folB</name>
    <name evidence="8" type="ORF">HMPREF9145_0727</name>
</gene>
<evidence type="ECO:0000256" key="1">
    <source>
        <dbReference type="ARBA" id="ARBA00001353"/>
    </source>
</evidence>
<dbReference type="Pfam" id="PF02152">
    <property type="entry name" value="FolB"/>
    <property type="match status" value="1"/>
</dbReference>
<dbReference type="Gene3D" id="3.30.1130.10">
    <property type="match status" value="1"/>
</dbReference>
<keyword evidence="5 6" id="KW-0456">Lyase</keyword>
<evidence type="ECO:0000313" key="8">
    <source>
        <dbReference type="EMBL" id="ERK02472.1"/>
    </source>
</evidence>
<dbReference type="Proteomes" id="UP000017023">
    <property type="component" value="Unassembled WGS sequence"/>
</dbReference>
<dbReference type="SUPFAM" id="SSF55620">
    <property type="entry name" value="Tetrahydrobiopterin biosynthesis enzymes-like"/>
    <property type="match status" value="1"/>
</dbReference>
<sequence>MMKIRNSYIFLNGLRFHAFHGVMPQERLTGNDYRIDLKINYPLDDAVVTDEVEDTLNYATVYQLTKQEMEKPSKLVENVAYRIAKSLVDHFPTIKEVYIKVAKCNPPMGADTADAGIELHIINEKTE</sequence>
<dbReference type="GO" id="GO:0046654">
    <property type="term" value="P:tetrahydrofolate biosynthetic process"/>
    <property type="evidence" value="ECO:0007669"/>
    <property type="project" value="UniProtKB-UniRule"/>
</dbReference>
<comment type="catalytic activity">
    <reaction evidence="1 6">
        <text>7,8-dihydroneopterin = 6-hydroxymethyl-7,8-dihydropterin + glycolaldehyde</text>
        <dbReference type="Rhea" id="RHEA:10540"/>
        <dbReference type="ChEBI" id="CHEBI:17001"/>
        <dbReference type="ChEBI" id="CHEBI:17071"/>
        <dbReference type="ChEBI" id="CHEBI:44841"/>
        <dbReference type="EC" id="4.1.2.25"/>
    </reaction>
</comment>
<dbReference type="InterPro" id="IPR006157">
    <property type="entry name" value="FolB_dom"/>
</dbReference>
<protein>
    <recommendedName>
        <fullName evidence="6">7,8-dihydroneopterin aldolase</fullName>
        <ecNumber evidence="6">4.1.2.25</ecNumber>
    </recommendedName>
</protein>
<dbReference type="GO" id="GO:0004150">
    <property type="term" value="F:dihydroneopterin aldolase activity"/>
    <property type="evidence" value="ECO:0007669"/>
    <property type="project" value="UniProtKB-UniRule"/>
</dbReference>
<evidence type="ECO:0000256" key="6">
    <source>
        <dbReference type="RuleBase" id="RU362079"/>
    </source>
</evidence>
<dbReference type="NCBIfam" id="TIGR00526">
    <property type="entry name" value="folB_dom"/>
    <property type="match status" value="1"/>
</dbReference>
<dbReference type="SMART" id="SM00905">
    <property type="entry name" value="FolB"/>
    <property type="match status" value="1"/>
</dbReference>
<evidence type="ECO:0000256" key="4">
    <source>
        <dbReference type="ARBA" id="ARBA00022909"/>
    </source>
</evidence>
<dbReference type="EC" id="4.1.2.25" evidence="6"/>
<feature type="domain" description="Dihydroneopterin aldolase/epimerase" evidence="7">
    <location>
        <begin position="9"/>
        <end position="121"/>
    </location>
</feature>
<comment type="pathway">
    <text evidence="2 6">Cofactor biosynthesis; tetrahydrofolate biosynthesis; 2-amino-4-hydroxy-6-hydroxymethyl-7,8-dihydropteridine diphosphate from 7,8-dihydroneopterin triphosphate: step 3/4.</text>
</comment>
<evidence type="ECO:0000259" key="7">
    <source>
        <dbReference type="SMART" id="SM00905"/>
    </source>
</evidence>
<keyword evidence="4 6" id="KW-0289">Folate biosynthesis</keyword>
<comment type="caution">
    <text evidence="8">The sequence shown here is derived from an EMBL/GenBank/DDBJ whole genome shotgun (WGS) entry which is preliminary data.</text>
</comment>
<evidence type="ECO:0000313" key="9">
    <source>
        <dbReference type="Proteomes" id="UP000017023"/>
    </source>
</evidence>
<comment type="similarity">
    <text evidence="3 6">Belongs to the DHNA family.</text>
</comment>
<dbReference type="InterPro" id="IPR043133">
    <property type="entry name" value="GTP-CH-I_C/QueF"/>
</dbReference>
<dbReference type="PANTHER" id="PTHR42844:SF1">
    <property type="entry name" value="DIHYDRONEOPTERIN ALDOLASE 1-RELATED"/>
    <property type="match status" value="1"/>
</dbReference>
<organism evidence="8 9">
    <name type="scientific">Segatella salivae F0493</name>
    <dbReference type="NCBI Taxonomy" id="1395125"/>
    <lineage>
        <taxon>Bacteria</taxon>
        <taxon>Pseudomonadati</taxon>
        <taxon>Bacteroidota</taxon>
        <taxon>Bacteroidia</taxon>
        <taxon>Bacteroidales</taxon>
        <taxon>Prevotellaceae</taxon>
        <taxon>Segatella</taxon>
    </lineage>
</organism>
<evidence type="ECO:0000256" key="3">
    <source>
        <dbReference type="ARBA" id="ARBA00005708"/>
    </source>
</evidence>
<dbReference type="CDD" id="cd00534">
    <property type="entry name" value="DHNA_DHNTPE"/>
    <property type="match status" value="1"/>
</dbReference>
<dbReference type="InterPro" id="IPR006156">
    <property type="entry name" value="Dihydroneopterin_aldolase"/>
</dbReference>
<dbReference type="PATRIC" id="fig|1395125.3.peg.517"/>
<dbReference type="AlphaFoldDB" id="U2KVI4"/>
<dbReference type="NCBIfam" id="TIGR00525">
    <property type="entry name" value="folB"/>
    <property type="match status" value="1"/>
</dbReference>
<dbReference type="PANTHER" id="PTHR42844">
    <property type="entry name" value="DIHYDRONEOPTERIN ALDOLASE 1-RELATED"/>
    <property type="match status" value="1"/>
</dbReference>
<dbReference type="EMBL" id="AWGW01000006">
    <property type="protein sequence ID" value="ERK02472.1"/>
    <property type="molecule type" value="Genomic_DNA"/>
</dbReference>
<dbReference type="UniPathway" id="UPA00077">
    <property type="reaction ID" value="UER00154"/>
</dbReference>
<reference evidence="8 9" key="1">
    <citation type="submission" date="2013-08" db="EMBL/GenBank/DDBJ databases">
        <authorList>
            <person name="Durkin A.S."/>
            <person name="Haft D.R."/>
            <person name="McCorrison J."/>
            <person name="Torralba M."/>
            <person name="Gillis M."/>
            <person name="Haft D.H."/>
            <person name="Methe B."/>
            <person name="Sutton G."/>
            <person name="Nelson K.E."/>
        </authorList>
    </citation>
    <scope>NUCLEOTIDE SEQUENCE [LARGE SCALE GENOMIC DNA]</scope>
    <source>
        <strain evidence="8 9">F0493</strain>
    </source>
</reference>
<evidence type="ECO:0000256" key="2">
    <source>
        <dbReference type="ARBA" id="ARBA00005013"/>
    </source>
</evidence>
<comment type="function">
    <text evidence="6">Catalyzes the conversion of 7,8-dihydroneopterin to 6-hydroxymethyl-7,8-dihydropterin.</text>
</comment>
<evidence type="ECO:0000256" key="5">
    <source>
        <dbReference type="ARBA" id="ARBA00023239"/>
    </source>
</evidence>
<accession>U2KVI4</accession>
<name>U2KVI4_9BACT</name>
<dbReference type="GO" id="GO:0005737">
    <property type="term" value="C:cytoplasm"/>
    <property type="evidence" value="ECO:0007669"/>
    <property type="project" value="TreeGrafter"/>
</dbReference>